<comment type="cofactor">
    <cofactor evidence="1">
        <name>heme b</name>
        <dbReference type="ChEBI" id="CHEBI:60344"/>
    </cofactor>
</comment>
<evidence type="ECO:0000256" key="5">
    <source>
        <dbReference type="ARBA" id="ARBA00022617"/>
    </source>
</evidence>
<feature type="domain" description="Cytochrome b561 bacterial/Ni-hydrogenase" evidence="14">
    <location>
        <begin position="8"/>
        <end position="177"/>
    </location>
</feature>
<dbReference type="PANTHER" id="PTHR30529">
    <property type="entry name" value="CYTOCHROME B561"/>
    <property type="match status" value="1"/>
</dbReference>
<dbReference type="SUPFAM" id="SSF81342">
    <property type="entry name" value="Transmembrane di-heme cytochromes"/>
    <property type="match status" value="1"/>
</dbReference>
<dbReference type="GO" id="GO:0046872">
    <property type="term" value="F:metal ion binding"/>
    <property type="evidence" value="ECO:0007669"/>
    <property type="project" value="UniProtKB-KW"/>
</dbReference>
<keyword evidence="4" id="KW-1003">Cell membrane</keyword>
<dbReference type="GO" id="GO:0005886">
    <property type="term" value="C:plasma membrane"/>
    <property type="evidence" value="ECO:0007669"/>
    <property type="project" value="UniProtKB-SubCell"/>
</dbReference>
<dbReference type="InterPro" id="IPR052168">
    <property type="entry name" value="Cytochrome_b561_oxidase"/>
</dbReference>
<dbReference type="Pfam" id="PF01292">
    <property type="entry name" value="Ni_hydr_CYTB"/>
    <property type="match status" value="1"/>
</dbReference>
<evidence type="ECO:0000256" key="10">
    <source>
        <dbReference type="ARBA" id="ARBA00023004"/>
    </source>
</evidence>
<keyword evidence="7" id="KW-0479">Metal-binding</keyword>
<dbReference type="Proteomes" id="UP000219336">
    <property type="component" value="Unassembled WGS sequence"/>
</dbReference>
<evidence type="ECO:0000259" key="14">
    <source>
        <dbReference type="Pfam" id="PF01292"/>
    </source>
</evidence>
<evidence type="ECO:0000256" key="11">
    <source>
        <dbReference type="ARBA" id="ARBA00023136"/>
    </source>
</evidence>
<sequence>MSGNEVKNYNLITRSLHWLSAVVIIGMFAVGLWMVDLTYYSKWYQTAPHWHKSVGILLAALTLFRFVWKSTTATPSAEGHPIEQLGAKVGHLLMYVALVVIFVSGYLISTSDGRGIEVFDWFTVPGAGELFANQSDIAGEVHFYTAWFVIIAAAGHALAALKHHLVNKDNTLRKMLGVSK</sequence>
<keyword evidence="8" id="KW-0249">Electron transport</keyword>
<feature type="transmembrane region" description="Helical" evidence="13">
    <location>
        <begin position="16"/>
        <end position="35"/>
    </location>
</feature>
<dbReference type="PANTHER" id="PTHR30529:SF1">
    <property type="entry name" value="CYTOCHROME B561 HOMOLOG 2"/>
    <property type="match status" value="1"/>
</dbReference>
<keyword evidence="10" id="KW-0408">Iron</keyword>
<evidence type="ECO:0000256" key="12">
    <source>
        <dbReference type="ARBA" id="ARBA00037975"/>
    </source>
</evidence>
<protein>
    <recommendedName>
        <fullName evidence="14">Cytochrome b561 bacterial/Ni-hydrogenase domain-containing protein</fullName>
    </recommendedName>
</protein>
<evidence type="ECO:0000256" key="6">
    <source>
        <dbReference type="ARBA" id="ARBA00022692"/>
    </source>
</evidence>
<feature type="transmembrane region" description="Helical" evidence="13">
    <location>
        <begin position="141"/>
        <end position="161"/>
    </location>
</feature>
<keyword evidence="9 13" id="KW-1133">Transmembrane helix</keyword>
<organism evidence="15 16">
    <name type="scientific">Vibrio thalassae</name>
    <dbReference type="NCBI Taxonomy" id="1243014"/>
    <lineage>
        <taxon>Bacteria</taxon>
        <taxon>Pseudomonadati</taxon>
        <taxon>Pseudomonadota</taxon>
        <taxon>Gammaproteobacteria</taxon>
        <taxon>Vibrionales</taxon>
        <taxon>Vibrionaceae</taxon>
        <taxon>Vibrio</taxon>
    </lineage>
</organism>
<dbReference type="EMBL" id="OANU01000147">
    <property type="protein sequence ID" value="SNX50812.1"/>
    <property type="molecule type" value="Genomic_DNA"/>
</dbReference>
<name>A0A240EQ40_9VIBR</name>
<evidence type="ECO:0000256" key="1">
    <source>
        <dbReference type="ARBA" id="ARBA00001970"/>
    </source>
</evidence>
<accession>A0A240EQ40</accession>
<gene>
    <name evidence="15" type="ORF">VTH8203_04486</name>
</gene>
<dbReference type="InterPro" id="IPR011577">
    <property type="entry name" value="Cyt_b561_bac/Ni-Hgenase"/>
</dbReference>
<evidence type="ECO:0000256" key="8">
    <source>
        <dbReference type="ARBA" id="ARBA00022982"/>
    </source>
</evidence>
<evidence type="ECO:0000256" key="9">
    <source>
        <dbReference type="ARBA" id="ARBA00022989"/>
    </source>
</evidence>
<evidence type="ECO:0000313" key="15">
    <source>
        <dbReference type="EMBL" id="SNX50812.1"/>
    </source>
</evidence>
<reference evidence="16" key="1">
    <citation type="submission" date="2016-06" db="EMBL/GenBank/DDBJ databases">
        <authorList>
            <person name="Rodrigo-Torres L."/>
            <person name="Arahal R.D."/>
            <person name="Lucena T."/>
        </authorList>
    </citation>
    <scope>NUCLEOTIDE SEQUENCE [LARGE SCALE GENOMIC DNA]</scope>
    <source>
        <strain evidence="16">CECT8203</strain>
    </source>
</reference>
<evidence type="ECO:0000256" key="3">
    <source>
        <dbReference type="ARBA" id="ARBA00022448"/>
    </source>
</evidence>
<keyword evidence="6 13" id="KW-0812">Transmembrane</keyword>
<dbReference type="GO" id="GO:0020037">
    <property type="term" value="F:heme binding"/>
    <property type="evidence" value="ECO:0007669"/>
    <property type="project" value="TreeGrafter"/>
</dbReference>
<dbReference type="RefSeq" id="WP_096995696.1">
    <property type="nucleotide sequence ID" value="NZ_JBHSII010000009.1"/>
</dbReference>
<evidence type="ECO:0000256" key="13">
    <source>
        <dbReference type="SAM" id="Phobius"/>
    </source>
</evidence>
<dbReference type="Gene3D" id="1.20.950.20">
    <property type="entry name" value="Transmembrane di-heme cytochromes, Chain C"/>
    <property type="match status" value="2"/>
</dbReference>
<feature type="transmembrane region" description="Helical" evidence="13">
    <location>
        <begin position="50"/>
        <end position="68"/>
    </location>
</feature>
<keyword evidence="11 13" id="KW-0472">Membrane</keyword>
<evidence type="ECO:0000256" key="2">
    <source>
        <dbReference type="ARBA" id="ARBA00004651"/>
    </source>
</evidence>
<proteinExistence type="inferred from homology"/>
<comment type="similarity">
    <text evidence="12">Belongs to the cytochrome b561 family.</text>
</comment>
<comment type="subcellular location">
    <subcellularLocation>
        <location evidence="2">Cell membrane</location>
        <topology evidence="2">Multi-pass membrane protein</topology>
    </subcellularLocation>
</comment>
<dbReference type="GO" id="GO:0009055">
    <property type="term" value="F:electron transfer activity"/>
    <property type="evidence" value="ECO:0007669"/>
    <property type="project" value="InterPro"/>
</dbReference>
<dbReference type="GO" id="GO:0022904">
    <property type="term" value="P:respiratory electron transport chain"/>
    <property type="evidence" value="ECO:0007669"/>
    <property type="project" value="InterPro"/>
</dbReference>
<keyword evidence="3" id="KW-0813">Transport</keyword>
<dbReference type="InterPro" id="IPR016174">
    <property type="entry name" value="Di-haem_cyt_TM"/>
</dbReference>
<dbReference type="OrthoDB" id="9793784at2"/>
<dbReference type="AlphaFoldDB" id="A0A240EQ40"/>
<keyword evidence="5" id="KW-0349">Heme</keyword>
<keyword evidence="16" id="KW-1185">Reference proteome</keyword>
<evidence type="ECO:0000313" key="16">
    <source>
        <dbReference type="Proteomes" id="UP000219336"/>
    </source>
</evidence>
<evidence type="ECO:0000256" key="7">
    <source>
        <dbReference type="ARBA" id="ARBA00022723"/>
    </source>
</evidence>
<feature type="transmembrane region" description="Helical" evidence="13">
    <location>
        <begin position="89"/>
        <end position="108"/>
    </location>
</feature>
<evidence type="ECO:0000256" key="4">
    <source>
        <dbReference type="ARBA" id="ARBA00022475"/>
    </source>
</evidence>